<reference evidence="3" key="1">
    <citation type="submission" date="2017-07" db="EMBL/GenBank/DDBJ databases">
        <title>Taro Niue Genome Assembly and Annotation.</title>
        <authorList>
            <person name="Atibalentja N."/>
            <person name="Keating K."/>
            <person name="Fields C.J."/>
        </authorList>
    </citation>
    <scope>NUCLEOTIDE SEQUENCE</scope>
    <source>
        <strain evidence="3">Niue_2</strain>
        <tissue evidence="3">Leaf</tissue>
    </source>
</reference>
<evidence type="ECO:0000256" key="1">
    <source>
        <dbReference type="SAM" id="MobiDB-lite"/>
    </source>
</evidence>
<dbReference type="InterPro" id="IPR009515">
    <property type="entry name" value="DUF1138"/>
</dbReference>
<feature type="region of interest" description="Disordered" evidence="1">
    <location>
        <begin position="1"/>
        <end position="22"/>
    </location>
</feature>
<organism evidence="3 4">
    <name type="scientific">Colocasia esculenta</name>
    <name type="common">Wild taro</name>
    <name type="synonym">Arum esculentum</name>
    <dbReference type="NCBI Taxonomy" id="4460"/>
    <lineage>
        <taxon>Eukaryota</taxon>
        <taxon>Viridiplantae</taxon>
        <taxon>Streptophyta</taxon>
        <taxon>Embryophyta</taxon>
        <taxon>Tracheophyta</taxon>
        <taxon>Spermatophyta</taxon>
        <taxon>Magnoliopsida</taxon>
        <taxon>Liliopsida</taxon>
        <taxon>Araceae</taxon>
        <taxon>Aroideae</taxon>
        <taxon>Colocasieae</taxon>
        <taxon>Colocasia</taxon>
    </lineage>
</organism>
<dbReference type="PANTHER" id="PTHR34267:SF17">
    <property type="entry name" value="OS06G0114500 PROTEIN"/>
    <property type="match status" value="1"/>
</dbReference>
<dbReference type="PANTHER" id="PTHR34267">
    <property type="entry name" value="OS11G0161033 PROTEIN"/>
    <property type="match status" value="1"/>
</dbReference>
<dbReference type="EMBL" id="NMUH01000256">
    <property type="protein sequence ID" value="MQL75568.1"/>
    <property type="molecule type" value="Genomic_DNA"/>
</dbReference>
<evidence type="ECO:0000313" key="4">
    <source>
        <dbReference type="Proteomes" id="UP000652761"/>
    </source>
</evidence>
<dbReference type="Proteomes" id="UP000652761">
    <property type="component" value="Unassembled WGS sequence"/>
</dbReference>
<dbReference type="OrthoDB" id="1840418at2759"/>
<dbReference type="Pfam" id="PF06592">
    <property type="entry name" value="DUF1138"/>
    <property type="match status" value="1"/>
</dbReference>
<name>A0A843TVP6_COLES</name>
<keyword evidence="2" id="KW-1133">Transmembrane helix</keyword>
<keyword evidence="2" id="KW-0472">Membrane</keyword>
<comment type="caution">
    <text evidence="3">The sequence shown here is derived from an EMBL/GenBank/DDBJ whole genome shotgun (WGS) entry which is preliminary data.</text>
</comment>
<evidence type="ECO:0000313" key="3">
    <source>
        <dbReference type="EMBL" id="MQL75568.1"/>
    </source>
</evidence>
<keyword evidence="4" id="KW-1185">Reference proteome</keyword>
<dbReference type="AlphaFoldDB" id="A0A843TVP6"/>
<feature type="transmembrane region" description="Helical" evidence="2">
    <location>
        <begin position="199"/>
        <end position="217"/>
    </location>
</feature>
<proteinExistence type="predicted"/>
<sequence>MGYTVSGDAETDGDSYSTAGPRAVNCGEETIIDGVKEAGFDGGEEAGFDGGEEVGFDGVTRSGSLILISLCSVSLKASLSTISHALSPMAKAGGGDRRGDRGLTTARKSGFDDEEEPCVAVLFRSGCSSLSLLAVAVAVAVVSVYLHLIIAVLLPLAILIENFLCALFLSLHTCRPLSFPYTMKLIFYANLLTGSSEMAAKYIVGGIAGSFVLAYAFDVLISDRKIFGGTTPKTVADKEWWQATDQKFQAWPRTAGPPVVMNPISRQNFIVKTGPES</sequence>
<feature type="transmembrane region" description="Helical" evidence="2">
    <location>
        <begin position="132"/>
        <end position="160"/>
    </location>
</feature>
<evidence type="ECO:0000256" key="2">
    <source>
        <dbReference type="SAM" id="Phobius"/>
    </source>
</evidence>
<accession>A0A843TVP6</accession>
<protein>
    <submittedName>
        <fullName evidence="3">Uncharacterized protein</fullName>
    </submittedName>
</protein>
<keyword evidence="2" id="KW-0812">Transmembrane</keyword>
<feature type="region of interest" description="Disordered" evidence="1">
    <location>
        <begin position="90"/>
        <end position="109"/>
    </location>
</feature>
<gene>
    <name evidence="3" type="ORF">Taro_007951</name>
</gene>